<dbReference type="SMART" id="SM00822">
    <property type="entry name" value="PKS_KR"/>
    <property type="match status" value="1"/>
</dbReference>
<dbReference type="InterPro" id="IPR036291">
    <property type="entry name" value="NAD(P)-bd_dom_sf"/>
</dbReference>
<dbReference type="EMBL" id="LZEX01000001">
    <property type="protein sequence ID" value="OBU11765.1"/>
    <property type="molecule type" value="Genomic_DNA"/>
</dbReference>
<protein>
    <submittedName>
        <fullName evidence="4">NAD(P)-dependent oxidoreductase</fullName>
    </submittedName>
</protein>
<evidence type="ECO:0000256" key="1">
    <source>
        <dbReference type="ARBA" id="ARBA00006484"/>
    </source>
</evidence>
<evidence type="ECO:0000259" key="3">
    <source>
        <dbReference type="SMART" id="SM00822"/>
    </source>
</evidence>
<dbReference type="RefSeq" id="WP_067421260.1">
    <property type="nucleotide sequence ID" value="NZ_LZEX01000001.1"/>
</dbReference>
<dbReference type="InterPro" id="IPR057326">
    <property type="entry name" value="KR_dom"/>
</dbReference>
<comment type="similarity">
    <text evidence="1">Belongs to the short-chain dehydrogenases/reductases (SDR) family.</text>
</comment>
<dbReference type="GO" id="GO:0016614">
    <property type="term" value="F:oxidoreductase activity, acting on CH-OH group of donors"/>
    <property type="evidence" value="ECO:0007669"/>
    <property type="project" value="UniProtKB-ARBA"/>
</dbReference>
<dbReference type="FunFam" id="3.40.50.720:FF:000173">
    <property type="entry name" value="3-oxoacyl-[acyl-carrier protein] reductase"/>
    <property type="match status" value="1"/>
</dbReference>
<dbReference type="SUPFAM" id="SSF51735">
    <property type="entry name" value="NAD(P)-binding Rossmann-fold domains"/>
    <property type="match status" value="1"/>
</dbReference>
<reference evidence="4 5" key="1">
    <citation type="submission" date="2016-06" db="EMBL/GenBank/DDBJ databases">
        <authorList>
            <person name="Kjaerup R.B."/>
            <person name="Dalgaard T.S."/>
            <person name="Juul-Madsen H.R."/>
        </authorList>
    </citation>
    <scope>NUCLEOTIDE SEQUENCE [LARGE SCALE GENOMIC DNA]</scope>
    <source>
        <strain evidence="4 5">GCSL-Mp3</strain>
    </source>
</reference>
<keyword evidence="2" id="KW-0560">Oxidoreductase</keyword>
<evidence type="ECO:0000256" key="2">
    <source>
        <dbReference type="ARBA" id="ARBA00023002"/>
    </source>
</evidence>
<dbReference type="PRINTS" id="PR00081">
    <property type="entry name" value="GDHRDH"/>
</dbReference>
<dbReference type="InterPro" id="IPR002347">
    <property type="entry name" value="SDR_fam"/>
</dbReference>
<dbReference type="AlphaFoldDB" id="A0A1B8HQJ4"/>
<gene>
    <name evidence="4" type="ORF">AYY17_00285</name>
</gene>
<name>A0A1B8HQJ4_9GAMM</name>
<dbReference type="CDD" id="cd05233">
    <property type="entry name" value="SDR_c"/>
    <property type="match status" value="1"/>
</dbReference>
<dbReference type="PANTHER" id="PTHR48107">
    <property type="entry name" value="NADPH-DEPENDENT ALDEHYDE REDUCTASE-LIKE PROTEIN, CHLOROPLASTIC-RELATED"/>
    <property type="match status" value="1"/>
</dbReference>
<dbReference type="Pfam" id="PF13561">
    <property type="entry name" value="adh_short_C2"/>
    <property type="match status" value="1"/>
</dbReference>
<evidence type="ECO:0000313" key="5">
    <source>
        <dbReference type="Proteomes" id="UP000092247"/>
    </source>
</evidence>
<dbReference type="PRINTS" id="PR00080">
    <property type="entry name" value="SDRFAMILY"/>
</dbReference>
<sequence>MKNVLITGGSRGIGKATAMKLAVSGHFVFINYKSDNHAADSVISQIKEQGGQAMAIQCDIACEDDVVRMFEIIKQQRGELHYLVNNAGVLFQQCTTAELTAERINRVLSINVTGTLICCREFIRNARIYGNYKDKGIVNVSSAAARLGAAGEYIDYAASKGAMDTITKGLSLELAADGIRVNGVRPGYIYTQMHSDGGEPGRVNRVAEQLPMKRGGEPEEIAEIIIWLLSNSSSYVTGSIIDAAGGR</sequence>
<proteinExistence type="inferred from homology"/>
<accession>A0A1B8HQJ4</accession>
<dbReference type="Gene3D" id="3.40.50.720">
    <property type="entry name" value="NAD(P)-binding Rossmann-like Domain"/>
    <property type="match status" value="1"/>
</dbReference>
<comment type="caution">
    <text evidence="4">The sequence shown here is derived from an EMBL/GenBank/DDBJ whole genome shotgun (WGS) entry which is preliminary data.</text>
</comment>
<dbReference type="InterPro" id="IPR020904">
    <property type="entry name" value="Sc_DH/Rdtase_CS"/>
</dbReference>
<evidence type="ECO:0000313" key="4">
    <source>
        <dbReference type="EMBL" id="OBU11765.1"/>
    </source>
</evidence>
<dbReference type="Proteomes" id="UP000092247">
    <property type="component" value="Unassembled WGS sequence"/>
</dbReference>
<organism evidence="4 5">
    <name type="scientific">Morganella psychrotolerans</name>
    <dbReference type="NCBI Taxonomy" id="368603"/>
    <lineage>
        <taxon>Bacteria</taxon>
        <taxon>Pseudomonadati</taxon>
        <taxon>Pseudomonadota</taxon>
        <taxon>Gammaproteobacteria</taxon>
        <taxon>Enterobacterales</taxon>
        <taxon>Morganellaceae</taxon>
        <taxon>Morganella</taxon>
    </lineage>
</organism>
<dbReference type="PANTHER" id="PTHR48107:SF7">
    <property type="entry name" value="RE15974P"/>
    <property type="match status" value="1"/>
</dbReference>
<dbReference type="PROSITE" id="PS00061">
    <property type="entry name" value="ADH_SHORT"/>
    <property type="match status" value="1"/>
</dbReference>
<feature type="domain" description="Ketoreductase" evidence="3">
    <location>
        <begin position="2"/>
        <end position="182"/>
    </location>
</feature>